<dbReference type="InterPro" id="IPR000722">
    <property type="entry name" value="RNA_pol_asu"/>
</dbReference>
<dbReference type="GO" id="GO:0006351">
    <property type="term" value="P:DNA-templated transcription"/>
    <property type="evidence" value="ECO:0007669"/>
    <property type="project" value="InterPro"/>
</dbReference>
<feature type="domain" description="RNA polymerase alpha subunit" evidence="1">
    <location>
        <begin position="313"/>
        <end position="404"/>
    </location>
</feature>
<dbReference type="EMBL" id="JADGJW010000328">
    <property type="protein sequence ID" value="KAJ3219735.1"/>
    <property type="molecule type" value="Genomic_DNA"/>
</dbReference>
<dbReference type="Gene3D" id="2.40.40.20">
    <property type="match status" value="1"/>
</dbReference>
<organism evidence="2 3">
    <name type="scientific">Clydaea vesicula</name>
    <dbReference type="NCBI Taxonomy" id="447962"/>
    <lineage>
        <taxon>Eukaryota</taxon>
        <taxon>Fungi</taxon>
        <taxon>Fungi incertae sedis</taxon>
        <taxon>Chytridiomycota</taxon>
        <taxon>Chytridiomycota incertae sedis</taxon>
        <taxon>Chytridiomycetes</taxon>
        <taxon>Lobulomycetales</taxon>
        <taxon>Lobulomycetaceae</taxon>
        <taxon>Clydaea</taxon>
    </lineage>
</organism>
<dbReference type="Proteomes" id="UP001211065">
    <property type="component" value="Unassembled WGS sequence"/>
</dbReference>
<name>A0AAD5XY51_9FUNG</name>
<dbReference type="SUPFAM" id="SSF64484">
    <property type="entry name" value="beta and beta-prime subunits of DNA dependent RNA-polymerase"/>
    <property type="match status" value="1"/>
</dbReference>
<dbReference type="GO" id="GO:0003677">
    <property type="term" value="F:DNA binding"/>
    <property type="evidence" value="ECO:0007669"/>
    <property type="project" value="InterPro"/>
</dbReference>
<sequence length="783" mass="88670">MSSNTSFSEIETNNLLYRNLHIDLMLDSNHTIRCSRYEDHHWKHCTLVNEFSEHSTLDIGIEQLSLFHTPASLNLISSSQLLSKDVKFTIYILDFLWEGLALDKCSHISIDYLYRALYPIATTIESIVILSDSYCSNPDDLVDEIQMPRQYLCTEDIPQFYINRFIYNNNSVSYAPRINRVRLAPINTDNLKYIMSSSEHSMLSSFCNLPDHKLCKGHIQGVTSDLIGLPKFLTVDEDNIIDLRGLLNKELFNEKVSIEDYSTGVRESIMGKTGIVRKGLLGMTPLTSCRGVATILWDVPKHHIYLPESWLKRMKIPYRDEDRVNNLISPSYKFRNAVRGDLGVVLRCPVISTSSIQPVEIYPWNNMSIGVSVEMCEPLNLDFDGDELHIALVASSESREEIKVAISMDKDLKFSKERINSILRSEILTTDEYSNILSSGNKDEQSIYDDFMMASTCSITELSDINYTSDLFVASRCKESSRKEVVDNYMSPKHQMSVVNSSLVAISHVAKSHLTVSNGYTFARSLKLISMESMVNPKTKDWESVWTPNRGLNNVASSGLKVQYSNEKFYGCPGARLATKVTNSLIQHSLDLAKHSERISDTSMVVAFLSNSNDHVRVIGKDNNLRVERYKVSPRDKDKANVSLSRKYQSKVYMCTNRASISKLHVSNCQKCDIVTYTLCYIVRALGISHSLDELADLANSIYVSLYIDSGKKPLTGTSPANFLTYTNCSFIVKYIADNIKVVDLQKIPMKQVESFSISQQSPLQSICLGNFTNLRYRSIAKF</sequence>
<proteinExistence type="predicted"/>
<accession>A0AAD5XY51</accession>
<evidence type="ECO:0000313" key="3">
    <source>
        <dbReference type="Proteomes" id="UP001211065"/>
    </source>
</evidence>
<evidence type="ECO:0000313" key="2">
    <source>
        <dbReference type="EMBL" id="KAJ3219735.1"/>
    </source>
</evidence>
<reference evidence="2" key="1">
    <citation type="submission" date="2020-05" db="EMBL/GenBank/DDBJ databases">
        <title>Phylogenomic resolution of chytrid fungi.</title>
        <authorList>
            <person name="Stajich J.E."/>
            <person name="Amses K."/>
            <person name="Simmons R."/>
            <person name="Seto K."/>
            <person name="Myers J."/>
            <person name="Bonds A."/>
            <person name="Quandt C.A."/>
            <person name="Barry K."/>
            <person name="Liu P."/>
            <person name="Grigoriev I."/>
            <person name="Longcore J.E."/>
            <person name="James T.Y."/>
        </authorList>
    </citation>
    <scope>NUCLEOTIDE SEQUENCE</scope>
    <source>
        <strain evidence="2">JEL0476</strain>
    </source>
</reference>
<keyword evidence="3" id="KW-1185">Reference proteome</keyword>
<protein>
    <recommendedName>
        <fullName evidence="1">RNA polymerase alpha subunit domain-containing protein</fullName>
    </recommendedName>
</protein>
<dbReference type="Pfam" id="PF00623">
    <property type="entry name" value="RNA_pol_Rpb1_2"/>
    <property type="match status" value="1"/>
</dbReference>
<gene>
    <name evidence="2" type="ORF">HK099_004575</name>
</gene>
<comment type="caution">
    <text evidence="2">The sequence shown here is derived from an EMBL/GenBank/DDBJ whole genome shotgun (WGS) entry which is preliminary data.</text>
</comment>
<dbReference type="AlphaFoldDB" id="A0AAD5XY51"/>
<dbReference type="GO" id="GO:0003899">
    <property type="term" value="F:DNA-directed RNA polymerase activity"/>
    <property type="evidence" value="ECO:0007669"/>
    <property type="project" value="InterPro"/>
</dbReference>
<evidence type="ECO:0000259" key="1">
    <source>
        <dbReference type="Pfam" id="PF00623"/>
    </source>
</evidence>